<keyword evidence="3" id="KW-0548">Nucleotidyltransferase</keyword>
<dbReference type="Pfam" id="PF00078">
    <property type="entry name" value="RVT_1"/>
    <property type="match status" value="1"/>
</dbReference>
<dbReference type="InterPro" id="IPR051083">
    <property type="entry name" value="GrpII_Intron_Splice-Mob/Def"/>
</dbReference>
<comment type="caution">
    <text evidence="3">The sequence shown here is derived from an EMBL/GenBank/DDBJ whole genome shotgun (WGS) entry which is preliminary data.</text>
</comment>
<dbReference type="GO" id="GO:0003964">
    <property type="term" value="F:RNA-directed DNA polymerase activity"/>
    <property type="evidence" value="ECO:0007669"/>
    <property type="project" value="UniProtKB-KW"/>
</dbReference>
<keyword evidence="3" id="KW-0808">Transferase</keyword>
<dbReference type="NCBIfam" id="TIGR04416">
    <property type="entry name" value="group_II_RT_mat"/>
    <property type="match status" value="1"/>
</dbReference>
<dbReference type="SUPFAM" id="SSF56672">
    <property type="entry name" value="DNA/RNA polymerases"/>
    <property type="match status" value="1"/>
</dbReference>
<dbReference type="InterPro" id="IPR030931">
    <property type="entry name" value="Group_II_RT_mat"/>
</dbReference>
<keyword evidence="4" id="KW-1185">Reference proteome</keyword>
<protein>
    <submittedName>
        <fullName evidence="3">Group II intron reverse transcriptase/maturase</fullName>
        <ecNumber evidence="3">2.7.7.49</ecNumber>
    </submittedName>
</protein>
<dbReference type="PANTHER" id="PTHR34047:SF8">
    <property type="entry name" value="PROTEIN YKFC"/>
    <property type="match status" value="1"/>
</dbReference>
<evidence type="ECO:0000313" key="4">
    <source>
        <dbReference type="Proteomes" id="UP000255165"/>
    </source>
</evidence>
<comment type="similarity">
    <text evidence="1">Belongs to the bacterial reverse transcriptase family.</text>
</comment>
<organism evidence="3 4">
    <name type="scientific">Cupriavidus lacunae</name>
    <dbReference type="NCBI Taxonomy" id="2666307"/>
    <lineage>
        <taxon>Bacteria</taxon>
        <taxon>Pseudomonadati</taxon>
        <taxon>Pseudomonadota</taxon>
        <taxon>Betaproteobacteria</taxon>
        <taxon>Burkholderiales</taxon>
        <taxon>Burkholderiaceae</taxon>
        <taxon>Cupriavidus</taxon>
    </lineage>
</organism>
<evidence type="ECO:0000256" key="1">
    <source>
        <dbReference type="ARBA" id="ARBA00034120"/>
    </source>
</evidence>
<sequence length="417" mass="47575">MALTTLAHHIDYEWVQYAYDCTRKDGAVGVDGQTGEDYAANLEQNLTSLIDRLKSGSYRAPPVRRHYIDKADGSGQRGLGIPSFEDKVAQRAIVLLLEPIYEVDFSDSSYGYRRGRSAHDALQAIRSGITKNGGRWVLDVDVRKFFDSISHAKLREFLARRVTDGVVRKLIDKWLKAGVMEGGQLSFSETGAPQGGVASPLLSNVFLHYVLDEWFSDEVQPRLRGPSTLVRFADDFVMLFAYKDDAQRVLAVLGKRLGKYGLELHPDKTTMVDFRYKPKSAKDEDGKVLATSFNFLGFMHVWVKSRRGWPMPGQLTAKDRLARAKKAINQQCRAMRHWSIRDQHQKLCRMLKGHFAYFGISGNFKRIGGLRFHAAHCWRKWLSRRSSKSNIPWTAFKEILKRFPLPQARIVHCYTDT</sequence>
<dbReference type="EC" id="2.7.7.49" evidence="3"/>
<accession>A0A370MVB8</accession>
<keyword evidence="3" id="KW-0695">RNA-directed DNA polymerase</keyword>
<dbReference type="Proteomes" id="UP000255165">
    <property type="component" value="Unassembled WGS sequence"/>
</dbReference>
<name>A0A370MVB8_9BURK</name>
<dbReference type="EMBL" id="QKWJ01000210">
    <property type="protein sequence ID" value="RDJ97299.1"/>
    <property type="molecule type" value="Genomic_DNA"/>
</dbReference>
<dbReference type="InterPro" id="IPR043502">
    <property type="entry name" value="DNA/RNA_pol_sf"/>
</dbReference>
<reference evidence="4" key="1">
    <citation type="submission" date="2018-06" db="EMBL/GenBank/DDBJ databases">
        <authorList>
            <person name="Feng T."/>
            <person name="Jeon C.O."/>
        </authorList>
    </citation>
    <scope>NUCLEOTIDE SEQUENCE [LARGE SCALE GENOMIC DNA]</scope>
    <source>
        <strain evidence="4">S23</strain>
    </source>
</reference>
<feature type="domain" description="Reverse transcriptase" evidence="2">
    <location>
        <begin position="49"/>
        <end position="300"/>
    </location>
</feature>
<dbReference type="PROSITE" id="PS50878">
    <property type="entry name" value="RT_POL"/>
    <property type="match status" value="1"/>
</dbReference>
<proteinExistence type="inferred from homology"/>
<evidence type="ECO:0000313" key="3">
    <source>
        <dbReference type="EMBL" id="RDJ97299.1"/>
    </source>
</evidence>
<gene>
    <name evidence="3" type="primary">ltrA</name>
    <name evidence="3" type="ORF">DN412_42645</name>
</gene>
<dbReference type="InterPro" id="IPR000477">
    <property type="entry name" value="RT_dom"/>
</dbReference>
<evidence type="ECO:0000259" key="2">
    <source>
        <dbReference type="PROSITE" id="PS50878"/>
    </source>
</evidence>
<dbReference type="PANTHER" id="PTHR34047">
    <property type="entry name" value="NUCLEAR INTRON MATURASE 1, MITOCHONDRIAL-RELATED"/>
    <property type="match status" value="1"/>
</dbReference>
<dbReference type="CDD" id="cd01651">
    <property type="entry name" value="RT_G2_intron"/>
    <property type="match status" value="1"/>
</dbReference>
<dbReference type="AlphaFoldDB" id="A0A370MVB8"/>